<name>A0A1Y6KAZ1_9CHLR</name>
<dbReference type="KEGG" id="abat:CFX1CAM_2115"/>
<evidence type="ECO:0008006" key="3">
    <source>
        <dbReference type="Google" id="ProtNLM"/>
    </source>
</evidence>
<dbReference type="InterPro" id="IPR003837">
    <property type="entry name" value="GatC"/>
</dbReference>
<dbReference type="OrthoDB" id="164445at2"/>
<keyword evidence="2" id="KW-1185">Reference proteome</keyword>
<proteinExistence type="predicted"/>
<dbReference type="SUPFAM" id="SSF141000">
    <property type="entry name" value="Glu-tRNAGln amidotransferase C subunit"/>
    <property type="match status" value="1"/>
</dbReference>
<gene>
    <name evidence="1" type="ORF">CFX1CAM_2115</name>
</gene>
<evidence type="ECO:0000313" key="2">
    <source>
        <dbReference type="Proteomes" id="UP000195514"/>
    </source>
</evidence>
<accession>A0A1Y6KAZ1</accession>
<dbReference type="EMBL" id="LT859958">
    <property type="protein sequence ID" value="SMX55180.1"/>
    <property type="molecule type" value="Genomic_DNA"/>
</dbReference>
<dbReference type="RefSeq" id="WP_157891857.1">
    <property type="nucleotide sequence ID" value="NZ_LT859958.1"/>
</dbReference>
<dbReference type="Proteomes" id="UP000195514">
    <property type="component" value="Chromosome I"/>
</dbReference>
<protein>
    <recommendedName>
        <fullName evidence="3">Aspartyl/glutamyl-tRNA(Asn/Gln) amidotransferase subunit C</fullName>
    </recommendedName>
</protein>
<reference evidence="2" key="1">
    <citation type="submission" date="2017-05" db="EMBL/GenBank/DDBJ databases">
        <authorList>
            <person name="Kirkegaard R."/>
            <person name="Mcilroy J S."/>
        </authorList>
    </citation>
    <scope>NUCLEOTIDE SEQUENCE [LARGE SCALE GENOMIC DNA]</scope>
</reference>
<dbReference type="Pfam" id="PF02686">
    <property type="entry name" value="GatC"/>
    <property type="match status" value="1"/>
</dbReference>
<organism evidence="1 2">
    <name type="scientific">Candidatus Brevifilum fermentans</name>
    <dbReference type="NCBI Taxonomy" id="1986204"/>
    <lineage>
        <taxon>Bacteria</taxon>
        <taxon>Bacillati</taxon>
        <taxon>Chloroflexota</taxon>
        <taxon>Anaerolineae</taxon>
        <taxon>Anaerolineales</taxon>
        <taxon>Anaerolineaceae</taxon>
        <taxon>Candidatus Brevifilum</taxon>
    </lineage>
</organism>
<evidence type="ECO:0000313" key="1">
    <source>
        <dbReference type="EMBL" id="SMX55180.1"/>
    </source>
</evidence>
<dbReference type="GO" id="GO:0006450">
    <property type="term" value="P:regulation of translational fidelity"/>
    <property type="evidence" value="ECO:0007669"/>
    <property type="project" value="InterPro"/>
</dbReference>
<dbReference type="AlphaFoldDB" id="A0A1Y6KAZ1"/>
<dbReference type="InterPro" id="IPR036113">
    <property type="entry name" value="Asp/Glu-ADT_sf_sub_c"/>
</dbReference>
<sequence>MRDEISPEIFAKLADLAAFRFNPEEAEYLRMELNQQLKAIRQLETLALDVDIPLAPHGVTYTAESRPPLRPDVWVPCENPEEILNQAPQVEGGYLIVPDIPHRELD</sequence>